<dbReference type="Proteomes" id="UP000008932">
    <property type="component" value="Chromosome"/>
</dbReference>
<evidence type="ECO:0000313" key="2">
    <source>
        <dbReference type="EMBL" id="AEJ05406.1"/>
    </source>
</evidence>
<proteinExistence type="predicted"/>
<evidence type="ECO:0000313" key="3">
    <source>
        <dbReference type="Proteomes" id="UP000008932"/>
    </source>
</evidence>
<gene>
    <name evidence="2" type="ordered locus">PSTAB_2125</name>
</gene>
<dbReference type="PATRIC" id="fig|316.105.peg.2160"/>
<feature type="region of interest" description="Disordered" evidence="1">
    <location>
        <begin position="1"/>
        <end position="24"/>
    </location>
</feature>
<name>F8GZE5_STUS2</name>
<reference key="2">
    <citation type="submission" date="2011-06" db="EMBL/GenBank/DDBJ databases">
        <title>Complete Genome Sequence of Pseudomonas stutzeri Strain CGMCC 1.1803.</title>
        <authorList>
            <person name="Yan Y."/>
            <person name="Chen M."/>
            <person name="Lu W."/>
            <person name="Zhang W."/>
            <person name="Ping S."/>
            <person name="Lin M."/>
        </authorList>
    </citation>
    <scope>NUCLEOTIDE SEQUENCE</scope>
    <source>
        <strain>ATCC 17588</strain>
    </source>
</reference>
<sequence length="61" mass="6653">MSFRRPPQLLTPSRQHTDGPLAEPVGAIQTNVRIIVDTPERCPYPREKTVPAGAAAWAVST</sequence>
<reference evidence="2 3" key="1">
    <citation type="journal article" date="2011" name="J. Bacteriol.">
        <title>Complete Genome Sequence of the Type Strain Pseudomonas stutzeri CGMCC 1.1803.</title>
        <authorList>
            <person name="Chen M."/>
            <person name="Yan Y."/>
            <person name="Zhang W."/>
            <person name="Lu W."/>
            <person name="Wang J."/>
            <person name="Ping S."/>
            <person name="Lin M."/>
        </authorList>
    </citation>
    <scope>NUCLEOTIDE SEQUENCE [LARGE SCALE GENOMIC DNA]</scope>
    <source>
        <strain evidence="3">ATCC 17588 / DSM 5190 / CCUG 11256 / JCM 5965 / LMG 11199 / NCIMB 11358 / Stanier 221</strain>
    </source>
</reference>
<organism evidence="2 3">
    <name type="scientific">Stutzerimonas stutzeri (strain ATCC 17588 / DSM 5190 / CCUG 11256 / JCM 5965 / LMG 11199 / NBRC 14165 / NCIMB 11358 / Stanier 221)</name>
    <name type="common">Pseudomonas stutzeri</name>
    <dbReference type="NCBI Taxonomy" id="96563"/>
    <lineage>
        <taxon>Bacteria</taxon>
        <taxon>Pseudomonadati</taxon>
        <taxon>Pseudomonadota</taxon>
        <taxon>Gammaproteobacteria</taxon>
        <taxon>Pseudomonadales</taxon>
        <taxon>Pseudomonadaceae</taxon>
        <taxon>Stutzerimonas</taxon>
    </lineage>
</organism>
<protein>
    <submittedName>
        <fullName evidence="2">Uncharacterized protein</fullName>
    </submittedName>
</protein>
<reference evidence="3" key="3">
    <citation type="submission" date="2011-06" db="EMBL/GenBank/DDBJ databases">
        <title>Complete genome sequence of Pseudomonas stutzeri strain CGMCC 1.1803.</title>
        <authorList>
            <person name="Yan Y."/>
            <person name="Chen M."/>
            <person name="Lu W."/>
            <person name="Zhang W."/>
            <person name="Ping S."/>
            <person name="Lin M."/>
        </authorList>
    </citation>
    <scope>NUCLEOTIDE SEQUENCE [LARGE SCALE GENOMIC DNA]</scope>
    <source>
        <strain evidence="3">ATCC 17588 / DSM 5190 / CCUG 11256 / JCM 5965 / LMG 11199 / NCIMB 11358 / Stanier 221</strain>
    </source>
</reference>
<evidence type="ECO:0000256" key="1">
    <source>
        <dbReference type="SAM" id="MobiDB-lite"/>
    </source>
</evidence>
<dbReference type="KEGG" id="psz:PSTAB_2125"/>
<accession>A0A0H3Z0C3</accession>
<dbReference type="AlphaFoldDB" id="F8GZE5"/>
<dbReference type="EMBL" id="CP002881">
    <property type="protein sequence ID" value="AEJ05406.1"/>
    <property type="molecule type" value="Genomic_DNA"/>
</dbReference>
<accession>F8GZE5</accession>
<dbReference type="HOGENOM" id="CLU_2919411_0_0_6"/>